<sequence length="153" mass="17237">MTKTRNSSKISLQGISNSATIYYRPSPFIISNPKRWFRRIEIQFELREITSTMTKFALLASAIPLEAFDLIADLETKNDYVEAKNVLFKNYGSSVEESIQRLSDLFSGEAQGLSAIQLASSVRALLDNKVIKDTIRPSIREITVPTVHPSKKL</sequence>
<dbReference type="Pfam" id="PF23055">
    <property type="entry name" value="DUF7041"/>
    <property type="match status" value="1"/>
</dbReference>
<reference evidence="2" key="1">
    <citation type="submission" date="2021-02" db="EMBL/GenBank/DDBJ databases">
        <authorList>
            <person name="Bekaert M."/>
        </authorList>
    </citation>
    <scope>NUCLEOTIDE SEQUENCE</scope>
    <source>
        <strain evidence="2">IoA-00</strain>
    </source>
</reference>
<proteinExistence type="predicted"/>
<feature type="domain" description="DUF7041" evidence="1">
    <location>
        <begin position="27"/>
        <end position="102"/>
    </location>
</feature>
<protein>
    <submittedName>
        <fullName evidence="2">(salmon louse) hypothetical protein</fullName>
    </submittedName>
</protein>
<dbReference type="Proteomes" id="UP000675881">
    <property type="component" value="Chromosome 3"/>
</dbReference>
<gene>
    <name evidence="2" type="ORF">LSAA_7948</name>
</gene>
<evidence type="ECO:0000313" key="3">
    <source>
        <dbReference type="Proteomes" id="UP000675881"/>
    </source>
</evidence>
<evidence type="ECO:0000259" key="1">
    <source>
        <dbReference type="Pfam" id="PF23055"/>
    </source>
</evidence>
<dbReference type="InterPro" id="IPR055469">
    <property type="entry name" value="DUF7041"/>
</dbReference>
<accession>A0A7R8CU84</accession>
<name>A0A7R8CU84_LEPSM</name>
<dbReference type="AlphaFoldDB" id="A0A7R8CU84"/>
<organism evidence="2 3">
    <name type="scientific">Lepeophtheirus salmonis</name>
    <name type="common">Salmon louse</name>
    <name type="synonym">Caligus salmonis</name>
    <dbReference type="NCBI Taxonomy" id="72036"/>
    <lineage>
        <taxon>Eukaryota</taxon>
        <taxon>Metazoa</taxon>
        <taxon>Ecdysozoa</taxon>
        <taxon>Arthropoda</taxon>
        <taxon>Crustacea</taxon>
        <taxon>Multicrustacea</taxon>
        <taxon>Hexanauplia</taxon>
        <taxon>Copepoda</taxon>
        <taxon>Siphonostomatoida</taxon>
        <taxon>Caligidae</taxon>
        <taxon>Lepeophtheirus</taxon>
    </lineage>
</organism>
<keyword evidence="3" id="KW-1185">Reference proteome</keyword>
<evidence type="ECO:0000313" key="2">
    <source>
        <dbReference type="EMBL" id="CAF2882396.1"/>
    </source>
</evidence>
<dbReference type="EMBL" id="HG994582">
    <property type="protein sequence ID" value="CAF2882396.1"/>
    <property type="molecule type" value="Genomic_DNA"/>
</dbReference>